<evidence type="ECO:0000256" key="3">
    <source>
        <dbReference type="ARBA" id="ARBA00022741"/>
    </source>
</evidence>
<evidence type="ECO:0000256" key="6">
    <source>
        <dbReference type="ARBA" id="ARBA00023136"/>
    </source>
</evidence>
<dbReference type="InterPro" id="IPR011527">
    <property type="entry name" value="ABC1_TM_dom"/>
</dbReference>
<dbReference type="InterPro" id="IPR036640">
    <property type="entry name" value="ABC1_TM_sf"/>
</dbReference>
<proteinExistence type="predicted"/>
<dbReference type="EMBL" id="JANAVZ010000002">
    <property type="protein sequence ID" value="MCT4332300.1"/>
    <property type="molecule type" value="Genomic_DNA"/>
</dbReference>
<keyword evidence="3" id="KW-0547">Nucleotide-binding</keyword>
<accession>A0ABT2K8Z2</accession>
<reference evidence="10 11" key="1">
    <citation type="submission" date="2022-04" db="EMBL/GenBank/DDBJ databases">
        <title>Paracoccus sp. YLB-12 draft genome sequence.</title>
        <authorList>
            <person name="Yu L."/>
        </authorList>
    </citation>
    <scope>NUCLEOTIDE SEQUENCE [LARGE SCALE GENOMIC DNA]</scope>
    <source>
        <strain evidence="10 11">YLB-12</strain>
    </source>
</reference>
<dbReference type="InterPro" id="IPR039421">
    <property type="entry name" value="Type_1_exporter"/>
</dbReference>
<feature type="domain" description="ABC transporter" evidence="8">
    <location>
        <begin position="338"/>
        <end position="526"/>
    </location>
</feature>
<keyword evidence="4 10" id="KW-0067">ATP-binding</keyword>
<keyword evidence="6 7" id="KW-0472">Membrane</keyword>
<dbReference type="InterPro" id="IPR017871">
    <property type="entry name" value="ABC_transporter-like_CS"/>
</dbReference>
<evidence type="ECO:0000313" key="10">
    <source>
        <dbReference type="EMBL" id="MCT4332300.1"/>
    </source>
</evidence>
<dbReference type="GO" id="GO:0005524">
    <property type="term" value="F:ATP binding"/>
    <property type="evidence" value="ECO:0007669"/>
    <property type="project" value="UniProtKB-KW"/>
</dbReference>
<evidence type="ECO:0000313" key="11">
    <source>
        <dbReference type="Proteomes" id="UP001320702"/>
    </source>
</evidence>
<protein>
    <submittedName>
        <fullName evidence="10">ATP-binding cassette domain-containing protein</fullName>
    </submittedName>
</protein>
<dbReference type="Gene3D" id="3.40.50.300">
    <property type="entry name" value="P-loop containing nucleotide triphosphate hydrolases"/>
    <property type="match status" value="1"/>
</dbReference>
<dbReference type="InterPro" id="IPR003593">
    <property type="entry name" value="AAA+_ATPase"/>
</dbReference>
<evidence type="ECO:0000256" key="4">
    <source>
        <dbReference type="ARBA" id="ARBA00022840"/>
    </source>
</evidence>
<dbReference type="SUPFAM" id="SSF90123">
    <property type="entry name" value="ABC transporter transmembrane region"/>
    <property type="match status" value="1"/>
</dbReference>
<evidence type="ECO:0000256" key="1">
    <source>
        <dbReference type="ARBA" id="ARBA00004651"/>
    </source>
</evidence>
<evidence type="ECO:0000259" key="9">
    <source>
        <dbReference type="PROSITE" id="PS50929"/>
    </source>
</evidence>
<evidence type="ECO:0000256" key="5">
    <source>
        <dbReference type="ARBA" id="ARBA00022989"/>
    </source>
</evidence>
<dbReference type="Gene3D" id="1.20.1560.10">
    <property type="entry name" value="ABC transporter type 1, transmembrane domain"/>
    <property type="match status" value="1"/>
</dbReference>
<evidence type="ECO:0000256" key="7">
    <source>
        <dbReference type="SAM" id="Phobius"/>
    </source>
</evidence>
<keyword evidence="2 7" id="KW-0812">Transmembrane</keyword>
<dbReference type="InterPro" id="IPR027417">
    <property type="entry name" value="P-loop_NTPase"/>
</dbReference>
<comment type="subcellular location">
    <subcellularLocation>
        <location evidence="1">Cell membrane</location>
        <topology evidence="1">Multi-pass membrane protein</topology>
    </subcellularLocation>
</comment>
<feature type="transmembrane region" description="Helical" evidence="7">
    <location>
        <begin position="139"/>
        <end position="160"/>
    </location>
</feature>
<evidence type="ECO:0000259" key="8">
    <source>
        <dbReference type="PROSITE" id="PS50893"/>
    </source>
</evidence>
<dbReference type="PROSITE" id="PS50893">
    <property type="entry name" value="ABC_TRANSPORTER_2"/>
    <property type="match status" value="1"/>
</dbReference>
<comment type="caution">
    <text evidence="10">The sequence shown here is derived from an EMBL/GenBank/DDBJ whole genome shotgun (WGS) entry which is preliminary data.</text>
</comment>
<feature type="domain" description="ABC transmembrane type-1" evidence="9">
    <location>
        <begin position="22"/>
        <end position="309"/>
    </location>
</feature>
<dbReference type="PROSITE" id="PS00211">
    <property type="entry name" value="ABC_TRANSPORTER_1"/>
    <property type="match status" value="1"/>
</dbReference>
<dbReference type="PANTHER" id="PTHR24221">
    <property type="entry name" value="ATP-BINDING CASSETTE SUB-FAMILY B"/>
    <property type="match status" value="1"/>
</dbReference>
<dbReference type="Proteomes" id="UP001320702">
    <property type="component" value="Unassembled WGS sequence"/>
</dbReference>
<sequence length="526" mass="54612">MRSLWHILRLIWRDRGAAMRRGLALTVVVSLFGIGLLALSGWFIVAAGVAGLAGLGTVFDVFRPSAGVRFLAIARTAARYGERLLTHDATLKALASLRVRLLAGVSAADFATLSRLRAGGALNRLTADIDALDGLAIRLIFPALAGLIASIATLIGLWYLVAPVVALWAVGVTVLGGGGVLVLAGRAAFIPGSRAEMRQQALRAGVIAHLRGRAQLVVAGRLLESRQALLDQDRAARRDALQQSRAEWRAAAMLQVMAAVALSGTLILAGQHVLDGRIGPAQAALAVLATLAMAELTAALQRGAAELGRMRDAAGRVVAALETPPTIQISASETAPGLQLCGLSVAPLPGRQPVVANLDLTILPGETVALTGPSGRGKTAVLNTVAGLVPAVSGRVRAGGRVGYLTQRPALIAGTVRDTLKLASPDADDGPMRDVLAACALDLPLDTRLGEGGAGLSGGQSRRLALARTLIRHPDILLLDEPTEGLDAPTAAAMMRGIREWLPQAAILIAAHRDHDLIPATRIVVL</sequence>
<evidence type="ECO:0000256" key="2">
    <source>
        <dbReference type="ARBA" id="ARBA00022692"/>
    </source>
</evidence>
<dbReference type="PANTHER" id="PTHR24221:SF654">
    <property type="entry name" value="ATP-BINDING CASSETTE SUB-FAMILY B MEMBER 6"/>
    <property type="match status" value="1"/>
</dbReference>
<dbReference type="SMART" id="SM00382">
    <property type="entry name" value="AAA"/>
    <property type="match status" value="1"/>
</dbReference>
<name>A0ABT2K8Z2_9RHOB</name>
<dbReference type="Pfam" id="PF00005">
    <property type="entry name" value="ABC_tran"/>
    <property type="match status" value="1"/>
</dbReference>
<organism evidence="10 11">
    <name type="scientific">Paracoccus maritimus</name>
    <dbReference type="NCBI Taxonomy" id="2933292"/>
    <lineage>
        <taxon>Bacteria</taxon>
        <taxon>Pseudomonadati</taxon>
        <taxon>Pseudomonadota</taxon>
        <taxon>Alphaproteobacteria</taxon>
        <taxon>Rhodobacterales</taxon>
        <taxon>Paracoccaceae</taxon>
        <taxon>Paracoccus</taxon>
    </lineage>
</organism>
<feature type="transmembrane region" description="Helical" evidence="7">
    <location>
        <begin position="21"/>
        <end position="38"/>
    </location>
</feature>
<keyword evidence="5 7" id="KW-1133">Transmembrane helix</keyword>
<dbReference type="PROSITE" id="PS50929">
    <property type="entry name" value="ABC_TM1F"/>
    <property type="match status" value="1"/>
</dbReference>
<keyword evidence="11" id="KW-1185">Reference proteome</keyword>
<dbReference type="SUPFAM" id="SSF52540">
    <property type="entry name" value="P-loop containing nucleoside triphosphate hydrolases"/>
    <property type="match status" value="1"/>
</dbReference>
<feature type="transmembrane region" description="Helical" evidence="7">
    <location>
        <begin position="166"/>
        <end position="189"/>
    </location>
</feature>
<gene>
    <name evidence="10" type="ORF">MU516_05385</name>
</gene>
<dbReference type="InterPro" id="IPR003439">
    <property type="entry name" value="ABC_transporter-like_ATP-bd"/>
</dbReference>
<dbReference type="RefSeq" id="WP_260276193.1">
    <property type="nucleotide sequence ID" value="NZ_JANAVZ010000002.1"/>
</dbReference>